<keyword evidence="1" id="KW-0560">Oxidoreductase</keyword>
<proteinExistence type="predicted"/>
<evidence type="ECO:0000256" key="1">
    <source>
        <dbReference type="ARBA" id="ARBA00023002"/>
    </source>
</evidence>
<accession>A0A2U1KQC5</accession>
<dbReference type="GO" id="GO:0020037">
    <property type="term" value="F:heme binding"/>
    <property type="evidence" value="ECO:0007669"/>
    <property type="project" value="InterPro"/>
</dbReference>
<dbReference type="GO" id="GO:0016705">
    <property type="term" value="F:oxidoreductase activity, acting on paired donors, with incorporation or reduction of molecular oxygen"/>
    <property type="evidence" value="ECO:0007669"/>
    <property type="project" value="InterPro"/>
</dbReference>
<dbReference type="PRINTS" id="PR00463">
    <property type="entry name" value="EP450I"/>
</dbReference>
<dbReference type="SUPFAM" id="SSF48264">
    <property type="entry name" value="Cytochrome P450"/>
    <property type="match status" value="1"/>
</dbReference>
<dbReference type="EMBL" id="PKPP01015111">
    <property type="protein sequence ID" value="PWA38938.1"/>
    <property type="molecule type" value="Genomic_DNA"/>
</dbReference>
<dbReference type="InterPro" id="IPR036396">
    <property type="entry name" value="Cyt_P450_sf"/>
</dbReference>
<reference evidence="3 4" key="1">
    <citation type="journal article" date="2018" name="Mol. Plant">
        <title>The genome of Artemisia annua provides insight into the evolution of Asteraceae family and artemisinin biosynthesis.</title>
        <authorList>
            <person name="Shen Q."/>
            <person name="Zhang L."/>
            <person name="Liao Z."/>
            <person name="Wang S."/>
            <person name="Yan T."/>
            <person name="Shi P."/>
            <person name="Liu M."/>
            <person name="Fu X."/>
            <person name="Pan Q."/>
            <person name="Wang Y."/>
            <person name="Lv Z."/>
            <person name="Lu X."/>
            <person name="Zhang F."/>
            <person name="Jiang W."/>
            <person name="Ma Y."/>
            <person name="Chen M."/>
            <person name="Hao X."/>
            <person name="Li L."/>
            <person name="Tang Y."/>
            <person name="Lv G."/>
            <person name="Zhou Y."/>
            <person name="Sun X."/>
            <person name="Brodelius P.E."/>
            <person name="Rose J.K.C."/>
            <person name="Tang K."/>
        </authorList>
    </citation>
    <scope>NUCLEOTIDE SEQUENCE [LARGE SCALE GENOMIC DNA]</scope>
    <source>
        <strain evidence="4">cv. Huhao1</strain>
        <tissue evidence="3">Leaf</tissue>
    </source>
</reference>
<dbReference type="InterPro" id="IPR001128">
    <property type="entry name" value="Cyt_P450"/>
</dbReference>
<evidence type="ECO:0000313" key="4">
    <source>
        <dbReference type="Proteomes" id="UP000245207"/>
    </source>
</evidence>
<sequence length="315" mass="35795">MYSTMLFILLSLFSFLYIFSKWFNPKSGSSARLPPGPYPIPIIGSMFKLGNKPHHTLAALSETYGPLMSLKLGSITTIVVSSREIVQEVFSKHDMSFSSRTVPYSAYYGYTQNLKKNSVIWLPVGDKWRSIRKVLKEQLFSIRQLDASQNLRKKKVQELLNYVQDCSTNQKTVNINHTAAIATLNVLSNFIFSVDIAHYDSTSTEEKFRDIILGVVKYGGTSFLADFFPVFRHLDPNGSLKRSDPATRKLMAILEKHINDRMEERAKRSADAPSSTNDLTDLLLDNLQNEIPSISLDDMPVLLFVSIFFYTIIRQ</sequence>
<dbReference type="Pfam" id="PF00067">
    <property type="entry name" value="p450"/>
    <property type="match status" value="1"/>
</dbReference>
<gene>
    <name evidence="3" type="ORF">CTI12_AA573050</name>
</gene>
<comment type="caution">
    <text evidence="3">The sequence shown here is derived from an EMBL/GenBank/DDBJ whole genome shotgun (WGS) entry which is preliminary data.</text>
</comment>
<dbReference type="GO" id="GO:0004497">
    <property type="term" value="F:monooxygenase activity"/>
    <property type="evidence" value="ECO:0007669"/>
    <property type="project" value="InterPro"/>
</dbReference>
<dbReference type="InterPro" id="IPR002401">
    <property type="entry name" value="Cyt_P450_E_grp-I"/>
</dbReference>
<keyword evidence="4" id="KW-1185">Reference proteome</keyword>
<evidence type="ECO:0000313" key="3">
    <source>
        <dbReference type="EMBL" id="PWA38938.1"/>
    </source>
</evidence>
<protein>
    <submittedName>
        <fullName evidence="3">Cytochrome P450</fullName>
    </submittedName>
</protein>
<name>A0A2U1KQC5_ARTAN</name>
<dbReference type="PANTHER" id="PTHR24299">
    <property type="entry name" value="CYTOCHROME P450 FAMILY 1"/>
    <property type="match status" value="1"/>
</dbReference>
<evidence type="ECO:0000256" key="2">
    <source>
        <dbReference type="SAM" id="SignalP"/>
    </source>
</evidence>
<keyword evidence="2" id="KW-0732">Signal</keyword>
<dbReference type="GO" id="GO:0005506">
    <property type="term" value="F:iron ion binding"/>
    <property type="evidence" value="ECO:0007669"/>
    <property type="project" value="InterPro"/>
</dbReference>
<feature type="signal peptide" evidence="2">
    <location>
        <begin position="1"/>
        <end position="20"/>
    </location>
</feature>
<dbReference type="Proteomes" id="UP000245207">
    <property type="component" value="Unassembled WGS sequence"/>
</dbReference>
<dbReference type="OrthoDB" id="2789670at2759"/>
<dbReference type="STRING" id="35608.A0A2U1KQC5"/>
<dbReference type="PANTHER" id="PTHR24299:SF59">
    <property type="entry name" value="CYTOCHROME P450 SUPERFAMILY PROTEIN"/>
    <property type="match status" value="1"/>
</dbReference>
<dbReference type="AlphaFoldDB" id="A0A2U1KQC5"/>
<feature type="chain" id="PRO_5015682353" evidence="2">
    <location>
        <begin position="21"/>
        <end position="315"/>
    </location>
</feature>
<organism evidence="3 4">
    <name type="scientific">Artemisia annua</name>
    <name type="common">Sweet wormwood</name>
    <dbReference type="NCBI Taxonomy" id="35608"/>
    <lineage>
        <taxon>Eukaryota</taxon>
        <taxon>Viridiplantae</taxon>
        <taxon>Streptophyta</taxon>
        <taxon>Embryophyta</taxon>
        <taxon>Tracheophyta</taxon>
        <taxon>Spermatophyta</taxon>
        <taxon>Magnoliopsida</taxon>
        <taxon>eudicotyledons</taxon>
        <taxon>Gunneridae</taxon>
        <taxon>Pentapetalae</taxon>
        <taxon>asterids</taxon>
        <taxon>campanulids</taxon>
        <taxon>Asterales</taxon>
        <taxon>Asteraceae</taxon>
        <taxon>Asteroideae</taxon>
        <taxon>Anthemideae</taxon>
        <taxon>Artemisiinae</taxon>
        <taxon>Artemisia</taxon>
    </lineage>
</organism>
<dbReference type="Gene3D" id="1.10.630.10">
    <property type="entry name" value="Cytochrome P450"/>
    <property type="match status" value="1"/>
</dbReference>